<keyword evidence="10" id="KW-0472">Membrane</keyword>
<feature type="transmembrane region" description="Helical" evidence="10">
    <location>
        <begin position="9"/>
        <end position="28"/>
    </location>
</feature>
<accession>A0A8J2XQJ3</accession>
<dbReference type="InterPro" id="IPR029016">
    <property type="entry name" value="GAF-like_dom_sf"/>
</dbReference>
<feature type="region of interest" description="Disordered" evidence="9">
    <location>
        <begin position="389"/>
        <end position="410"/>
    </location>
</feature>
<feature type="domain" description="Response regulatory" evidence="12">
    <location>
        <begin position="1023"/>
        <end position="1140"/>
    </location>
</feature>
<dbReference type="InterPro" id="IPR011006">
    <property type="entry name" value="CheY-like_superfamily"/>
</dbReference>
<feature type="domain" description="Histidine kinase" evidence="11">
    <location>
        <begin position="480"/>
        <end position="701"/>
    </location>
</feature>
<feature type="domain" description="Response regulatory" evidence="12">
    <location>
        <begin position="877"/>
        <end position="993"/>
    </location>
</feature>
<dbReference type="FunFam" id="3.30.565.10:FF:000010">
    <property type="entry name" value="Sensor histidine kinase RcsC"/>
    <property type="match status" value="1"/>
</dbReference>
<keyword evidence="8" id="KW-0175">Coiled coil</keyword>
<feature type="modified residue" description="4-aspartylphosphate" evidence="7">
    <location>
        <position position="804"/>
    </location>
</feature>
<dbReference type="GO" id="GO:0000155">
    <property type="term" value="F:phosphorelay sensor kinase activity"/>
    <property type="evidence" value="ECO:0007669"/>
    <property type="project" value="InterPro"/>
</dbReference>
<dbReference type="CDD" id="cd00082">
    <property type="entry name" value="HisKA"/>
    <property type="match status" value="1"/>
</dbReference>
<evidence type="ECO:0000256" key="6">
    <source>
        <dbReference type="ARBA" id="ARBA00023012"/>
    </source>
</evidence>
<keyword evidence="10" id="KW-1133">Transmembrane helix</keyword>
<feature type="domain" description="Response regulatory" evidence="12">
    <location>
        <begin position="755"/>
        <end position="868"/>
    </location>
</feature>
<evidence type="ECO:0000313" key="14">
    <source>
        <dbReference type="Proteomes" id="UP000607559"/>
    </source>
</evidence>
<comment type="catalytic activity">
    <reaction evidence="1">
        <text>ATP + protein L-histidine = ADP + protein N-phospho-L-histidine.</text>
        <dbReference type="EC" id="2.7.13.3"/>
    </reaction>
</comment>
<keyword evidence="4" id="KW-0808">Transferase</keyword>
<dbReference type="CDD" id="cd19410">
    <property type="entry name" value="HK9-like_sensor"/>
    <property type="match status" value="1"/>
</dbReference>
<keyword evidence="10" id="KW-0812">Transmembrane</keyword>
<dbReference type="CDD" id="cd00156">
    <property type="entry name" value="REC"/>
    <property type="match status" value="1"/>
</dbReference>
<evidence type="ECO:0000256" key="9">
    <source>
        <dbReference type="SAM" id="MobiDB-lite"/>
    </source>
</evidence>
<dbReference type="Gene3D" id="3.40.50.2300">
    <property type="match status" value="3"/>
</dbReference>
<dbReference type="InterPro" id="IPR004358">
    <property type="entry name" value="Sig_transdc_His_kin-like_C"/>
</dbReference>
<dbReference type="SUPFAM" id="SSF55874">
    <property type="entry name" value="ATPase domain of HSP90 chaperone/DNA topoisomerase II/histidine kinase"/>
    <property type="match status" value="1"/>
</dbReference>
<comment type="caution">
    <text evidence="13">The sequence shown here is derived from an EMBL/GenBank/DDBJ whole genome shotgun (WGS) entry which is preliminary data.</text>
</comment>
<evidence type="ECO:0000256" key="8">
    <source>
        <dbReference type="SAM" id="Coils"/>
    </source>
</evidence>
<reference evidence="13" key="1">
    <citation type="journal article" date="2014" name="Int. J. Syst. Evol. Microbiol.">
        <title>Complete genome sequence of Corynebacterium casei LMG S-19264T (=DSM 44701T), isolated from a smear-ripened cheese.</title>
        <authorList>
            <consortium name="US DOE Joint Genome Institute (JGI-PGF)"/>
            <person name="Walter F."/>
            <person name="Albersmeier A."/>
            <person name="Kalinowski J."/>
            <person name="Ruckert C."/>
        </authorList>
    </citation>
    <scope>NUCLEOTIDE SEQUENCE</scope>
    <source>
        <strain evidence="13">CGMCC 1.15448</strain>
    </source>
</reference>
<dbReference type="Gene3D" id="1.10.287.130">
    <property type="match status" value="1"/>
</dbReference>
<evidence type="ECO:0000256" key="2">
    <source>
        <dbReference type="ARBA" id="ARBA00012438"/>
    </source>
</evidence>
<dbReference type="SMART" id="SM00065">
    <property type="entry name" value="GAF"/>
    <property type="match status" value="1"/>
</dbReference>
<dbReference type="CDD" id="cd17546">
    <property type="entry name" value="REC_hyHK_CKI1_RcsC-like"/>
    <property type="match status" value="1"/>
</dbReference>
<protein>
    <recommendedName>
        <fullName evidence="2">histidine kinase</fullName>
        <ecNumber evidence="2">2.7.13.3</ecNumber>
    </recommendedName>
</protein>
<dbReference type="InterPro" id="IPR036097">
    <property type="entry name" value="HisK_dim/P_sf"/>
</dbReference>
<dbReference type="PANTHER" id="PTHR45339:SF1">
    <property type="entry name" value="HYBRID SIGNAL TRANSDUCTION HISTIDINE KINASE J"/>
    <property type="match status" value="1"/>
</dbReference>
<evidence type="ECO:0000313" key="13">
    <source>
        <dbReference type="EMBL" id="GGA85286.1"/>
    </source>
</evidence>
<dbReference type="InterPro" id="IPR007891">
    <property type="entry name" value="CHASE3"/>
</dbReference>
<dbReference type="Gene3D" id="3.30.565.10">
    <property type="entry name" value="Histidine kinase-like ATPase, C-terminal domain"/>
    <property type="match status" value="1"/>
</dbReference>
<reference evidence="13" key="2">
    <citation type="submission" date="2020-09" db="EMBL/GenBank/DDBJ databases">
        <authorList>
            <person name="Sun Q."/>
            <person name="Zhou Y."/>
        </authorList>
    </citation>
    <scope>NUCLEOTIDE SEQUENCE</scope>
    <source>
        <strain evidence="13">CGMCC 1.15448</strain>
    </source>
</reference>
<dbReference type="PROSITE" id="PS50109">
    <property type="entry name" value="HIS_KIN"/>
    <property type="match status" value="1"/>
</dbReference>
<dbReference type="InterPro" id="IPR005467">
    <property type="entry name" value="His_kinase_dom"/>
</dbReference>
<gene>
    <name evidence="13" type="ORF">GCM10011511_05390</name>
</gene>
<feature type="transmembrane region" description="Helical" evidence="10">
    <location>
        <begin position="182"/>
        <end position="204"/>
    </location>
</feature>
<dbReference type="InterPro" id="IPR036890">
    <property type="entry name" value="HATPase_C_sf"/>
</dbReference>
<dbReference type="InterPro" id="IPR003018">
    <property type="entry name" value="GAF"/>
</dbReference>
<organism evidence="13 14">
    <name type="scientific">Puia dinghuensis</name>
    <dbReference type="NCBI Taxonomy" id="1792502"/>
    <lineage>
        <taxon>Bacteria</taxon>
        <taxon>Pseudomonadati</taxon>
        <taxon>Bacteroidota</taxon>
        <taxon>Chitinophagia</taxon>
        <taxon>Chitinophagales</taxon>
        <taxon>Chitinophagaceae</taxon>
        <taxon>Puia</taxon>
    </lineage>
</organism>
<dbReference type="SUPFAM" id="SSF47384">
    <property type="entry name" value="Homodimeric domain of signal transducing histidine kinase"/>
    <property type="match status" value="1"/>
</dbReference>
<dbReference type="Pfam" id="PF13185">
    <property type="entry name" value="GAF_2"/>
    <property type="match status" value="1"/>
</dbReference>
<evidence type="ECO:0000259" key="12">
    <source>
        <dbReference type="PROSITE" id="PS50110"/>
    </source>
</evidence>
<evidence type="ECO:0000256" key="1">
    <source>
        <dbReference type="ARBA" id="ARBA00000085"/>
    </source>
</evidence>
<evidence type="ECO:0000256" key="3">
    <source>
        <dbReference type="ARBA" id="ARBA00022553"/>
    </source>
</evidence>
<dbReference type="RefSeq" id="WP_188928276.1">
    <property type="nucleotide sequence ID" value="NZ_BMJC01000001.1"/>
</dbReference>
<dbReference type="Pfam" id="PF05227">
    <property type="entry name" value="CHASE3"/>
    <property type="match status" value="1"/>
</dbReference>
<dbReference type="PRINTS" id="PR00344">
    <property type="entry name" value="BCTRLSENSOR"/>
</dbReference>
<dbReference type="Pfam" id="PF00072">
    <property type="entry name" value="Response_reg"/>
    <property type="match status" value="3"/>
</dbReference>
<evidence type="ECO:0000256" key="4">
    <source>
        <dbReference type="ARBA" id="ARBA00022679"/>
    </source>
</evidence>
<dbReference type="Gene3D" id="3.30.450.40">
    <property type="match status" value="1"/>
</dbReference>
<feature type="modified residue" description="4-aspartylphosphate" evidence="7">
    <location>
        <position position="926"/>
    </location>
</feature>
<evidence type="ECO:0000256" key="5">
    <source>
        <dbReference type="ARBA" id="ARBA00022777"/>
    </source>
</evidence>
<evidence type="ECO:0000259" key="11">
    <source>
        <dbReference type="PROSITE" id="PS50109"/>
    </source>
</evidence>
<keyword evidence="5 13" id="KW-0418">Kinase</keyword>
<keyword evidence="6" id="KW-0902">Two-component regulatory system</keyword>
<dbReference type="PANTHER" id="PTHR45339">
    <property type="entry name" value="HYBRID SIGNAL TRANSDUCTION HISTIDINE KINASE J"/>
    <property type="match status" value="1"/>
</dbReference>
<feature type="coiled-coil region" evidence="8">
    <location>
        <begin position="150"/>
        <end position="177"/>
    </location>
</feature>
<dbReference type="CDD" id="cd16922">
    <property type="entry name" value="HATPase_EvgS-ArcB-TorS-like"/>
    <property type="match status" value="1"/>
</dbReference>
<dbReference type="InterPro" id="IPR001789">
    <property type="entry name" value="Sig_transdc_resp-reg_receiver"/>
</dbReference>
<dbReference type="AlphaFoldDB" id="A0A8J2XQJ3"/>
<dbReference type="SMART" id="SM00387">
    <property type="entry name" value="HATPase_c"/>
    <property type="match status" value="1"/>
</dbReference>
<keyword evidence="14" id="KW-1185">Reference proteome</keyword>
<keyword evidence="3 7" id="KW-0597">Phosphoprotein</keyword>
<dbReference type="Pfam" id="PF02518">
    <property type="entry name" value="HATPase_c"/>
    <property type="match status" value="1"/>
</dbReference>
<dbReference type="SUPFAM" id="SSF55781">
    <property type="entry name" value="GAF domain-like"/>
    <property type="match status" value="1"/>
</dbReference>
<dbReference type="SUPFAM" id="SSF52172">
    <property type="entry name" value="CheY-like"/>
    <property type="match status" value="3"/>
</dbReference>
<dbReference type="SMART" id="SM00448">
    <property type="entry name" value="REC"/>
    <property type="match status" value="3"/>
</dbReference>
<evidence type="ECO:0000256" key="7">
    <source>
        <dbReference type="PROSITE-ProRule" id="PRU00169"/>
    </source>
</evidence>
<proteinExistence type="predicted"/>
<dbReference type="InterPro" id="IPR003661">
    <property type="entry name" value="HisK_dim/P_dom"/>
</dbReference>
<evidence type="ECO:0000256" key="10">
    <source>
        <dbReference type="SAM" id="Phobius"/>
    </source>
</evidence>
<dbReference type="PROSITE" id="PS50110">
    <property type="entry name" value="RESPONSE_REGULATORY"/>
    <property type="match status" value="3"/>
</dbReference>
<dbReference type="Proteomes" id="UP000607559">
    <property type="component" value="Unassembled WGS sequence"/>
</dbReference>
<name>A0A8J2XQJ3_9BACT</name>
<feature type="modified residue" description="4-aspartylphosphate" evidence="7">
    <location>
        <position position="1073"/>
    </location>
</feature>
<dbReference type="EC" id="2.7.13.3" evidence="2"/>
<dbReference type="InterPro" id="IPR003594">
    <property type="entry name" value="HATPase_dom"/>
</dbReference>
<dbReference type="Pfam" id="PF00512">
    <property type="entry name" value="HisKA"/>
    <property type="match status" value="1"/>
</dbReference>
<sequence length="1142" mass="127812">MKLTLEKKILAGFIICSVILATVAVISFKNSEKVIISNQWVSHTHEVLYQLDQILVACVDAETGERGYIITGEENYLEPYNSGKSRIADLLAKVKELTADNPTQQVNIANIHQQVDLLTGHLDECIQARKTAGFEKAREMVATGRGKSLLDDIRRKIDNAKAVEQTLLAERKQVSEEDARNFNLIFIILLAIIVLVLVVVYFIISGNLRALKKAEMETAQKNWTLTGSGELIKEMQGNRAPGELAQAIINYLAGWLDAQAGALYIAEEDNGHLKLAGAFALDKLKKERAMIRIGEGLAGQAAAERRTILVTDIPAGHFIISTSFGEMLPEHILAVPVIFEGALVAVIELGSIHGFTALQQQYLQVVMDNIAIAITSSLARERTRELLEETQRQAEELEAQQEELKQTNEELHEKTELLEKSEAELKTQQEELQQTNEELEEKANLLEDQKERLELAKMEVETKARELETTSKFKSEFLANMSHELRTPLNSILILAQLLTENKSRSLGDKEVGYAKNIHSSGTDLLNLINEILDLSKVESGKIELEITEVNLSDIAESLRSMFNEIANAKSIDFTIVYPIEKITHPIHTDHQRLEQILRNLLSNAFKFTGKGGSVTLDIDITAEVVAFSVIDTGIGIPESKQGIIFQAFQQADGSTKRKYGGTGLGLSISRELAHALGGEISLQSEAGKGSRFTFSFPVKFDPSGAGQPAKPAKVIEIKKPAEGHAKRLKKQANSGDLTEAAVDDRYLIQENDRIILIIEDDESFARILLDFFRERNYKGIMAHQGNTGLSLARYYRPDAIVLDMQLPVMDGSEVLRQLKNDPDLRHIPVQIFSGYDRRKESLELGAFDFIKKPVTQTDMHDAVDRMEDFIRKKLKKLLIVEDNRQQNEAIRELIGNGDVKAFSAYAGGDAFEIMKKEKFDCIIIDLGLPDMSGIDLLEKIKGSDDLNKIPVIVYTGKDLNKDEAARLNKLANTVVLKTANSKERLLDEVILFLHRVESNLPKEKQQIIRKLHRTDEVLKNRKVLIVDDDMRNIYSLTNALEEEGLRCITAENGKTAIGLLKEHPDTDIVLMDVMMPEMDGYEATSEIRKMKKFGKLPIIALTAKAMKGDREKCLEAGMSDYVAKPVNIEQLLSLMRVWLYR</sequence>
<dbReference type="EMBL" id="BMJC01000001">
    <property type="protein sequence ID" value="GGA85286.1"/>
    <property type="molecule type" value="Genomic_DNA"/>
</dbReference>
<dbReference type="SMART" id="SM00388">
    <property type="entry name" value="HisKA"/>
    <property type="match status" value="1"/>
</dbReference>